<sequence>MKKFNLVGFILVAGGVLVLGFQAIAALMHTDNFWNDLTLSTAMPLDLDRYIQMIPFESLQIGLDYLALDLPLYQLLVALGVICFILGSFSRR</sequence>
<dbReference type="AlphaFoldDB" id="C0QJF5"/>
<dbReference type="EMBL" id="CP001087">
    <property type="protein sequence ID" value="ACN15968.1"/>
    <property type="molecule type" value="Genomic_DNA"/>
</dbReference>
<evidence type="ECO:0000313" key="3">
    <source>
        <dbReference type="Proteomes" id="UP000000442"/>
    </source>
</evidence>
<dbReference type="RefSeq" id="WP_015904730.1">
    <property type="nucleotide sequence ID" value="NC_012108.1"/>
</dbReference>
<evidence type="ECO:0000256" key="1">
    <source>
        <dbReference type="SAM" id="Phobius"/>
    </source>
</evidence>
<dbReference type="HOGENOM" id="CLU_2408411_0_0_7"/>
<reference evidence="2 3" key="1">
    <citation type="journal article" date="2009" name="Environ. Microbiol.">
        <title>Genome sequence of Desulfobacterium autotrophicum HRM2, a marine sulfate reducer oxidizing organic carbon completely to carbon dioxide.</title>
        <authorList>
            <person name="Strittmatter A.W."/>
            <person name="Liesegang H."/>
            <person name="Rabus R."/>
            <person name="Decker I."/>
            <person name="Amann J."/>
            <person name="Andres S."/>
            <person name="Henne A."/>
            <person name="Fricke W.F."/>
            <person name="Martinez-Arias R."/>
            <person name="Bartels D."/>
            <person name="Goesmann A."/>
            <person name="Krause L."/>
            <person name="Puehler A."/>
            <person name="Klenk H.P."/>
            <person name="Richter M."/>
            <person name="Schuler M."/>
            <person name="Gloeckner F.O."/>
            <person name="Meyerdierks A."/>
            <person name="Gottschalk G."/>
            <person name="Amann R."/>
        </authorList>
    </citation>
    <scope>NUCLEOTIDE SEQUENCE [LARGE SCALE GENOMIC DNA]</scope>
    <source>
        <strain evidence="3">ATCC 43914 / DSM 3382 / HRM2</strain>
    </source>
</reference>
<keyword evidence="1" id="KW-1133">Transmembrane helix</keyword>
<keyword evidence="1" id="KW-0472">Membrane</keyword>
<accession>C0QJF5</accession>
<feature type="transmembrane region" description="Helical" evidence="1">
    <location>
        <begin position="72"/>
        <end position="89"/>
    </location>
</feature>
<dbReference type="STRING" id="177437.HRM2_28800"/>
<proteinExistence type="predicted"/>
<protein>
    <submittedName>
        <fullName evidence="2">Uncharacterized protein</fullName>
    </submittedName>
</protein>
<keyword evidence="1" id="KW-0812">Transmembrane</keyword>
<gene>
    <name evidence="2" type="ordered locus">HRM2_28800</name>
</gene>
<dbReference type="Proteomes" id="UP000000442">
    <property type="component" value="Chromosome"/>
</dbReference>
<evidence type="ECO:0000313" key="2">
    <source>
        <dbReference type="EMBL" id="ACN15968.1"/>
    </source>
</evidence>
<dbReference type="KEGG" id="dat:HRM2_28800"/>
<name>C0QJF5_DESAH</name>
<organism evidence="2 3">
    <name type="scientific">Desulforapulum autotrophicum (strain ATCC 43914 / DSM 3382 / VKM B-1955 / HRM2)</name>
    <name type="common">Desulfobacterium autotrophicum</name>
    <dbReference type="NCBI Taxonomy" id="177437"/>
    <lineage>
        <taxon>Bacteria</taxon>
        <taxon>Pseudomonadati</taxon>
        <taxon>Thermodesulfobacteriota</taxon>
        <taxon>Desulfobacteria</taxon>
        <taxon>Desulfobacterales</taxon>
        <taxon>Desulfobacteraceae</taxon>
        <taxon>Desulforapulum</taxon>
    </lineage>
</organism>
<keyword evidence="3" id="KW-1185">Reference proteome</keyword>